<gene>
    <name evidence="1" type="ORF">HNR73_004245</name>
</gene>
<dbReference type="InterPro" id="IPR036428">
    <property type="entry name" value="PCD_sf"/>
</dbReference>
<reference evidence="1 2" key="1">
    <citation type="submission" date="2020-08" db="EMBL/GenBank/DDBJ databases">
        <title>Genomic Encyclopedia of Type Strains, Phase IV (KMG-IV): sequencing the most valuable type-strain genomes for metagenomic binning, comparative biology and taxonomic classification.</title>
        <authorList>
            <person name="Goeker M."/>
        </authorList>
    </citation>
    <scope>NUCLEOTIDE SEQUENCE [LARGE SCALE GENOMIC DNA]</scope>
    <source>
        <strain evidence="1 2">YIM 65646</strain>
    </source>
</reference>
<keyword evidence="2" id="KW-1185">Reference proteome</keyword>
<comment type="caution">
    <text evidence="1">The sequence shown here is derived from an EMBL/GenBank/DDBJ whole genome shotgun (WGS) entry which is preliminary data.</text>
</comment>
<dbReference type="GO" id="GO:0006729">
    <property type="term" value="P:tetrahydrobiopterin biosynthetic process"/>
    <property type="evidence" value="ECO:0007669"/>
    <property type="project" value="InterPro"/>
</dbReference>
<name>A0A841FKI0_9ACTN</name>
<dbReference type="SUPFAM" id="SSF55248">
    <property type="entry name" value="PCD-like"/>
    <property type="match status" value="1"/>
</dbReference>
<accession>A0A841FKI0</accession>
<dbReference type="Proteomes" id="UP000548476">
    <property type="component" value="Unassembled WGS sequence"/>
</dbReference>
<protein>
    <submittedName>
        <fullName evidence="1">Pterin-4a-carbinolamine dehydratase</fullName>
    </submittedName>
</protein>
<organism evidence="1 2">
    <name type="scientific">Phytomonospora endophytica</name>
    <dbReference type="NCBI Taxonomy" id="714109"/>
    <lineage>
        <taxon>Bacteria</taxon>
        <taxon>Bacillati</taxon>
        <taxon>Actinomycetota</taxon>
        <taxon>Actinomycetes</taxon>
        <taxon>Micromonosporales</taxon>
        <taxon>Micromonosporaceae</taxon>
        <taxon>Phytomonospora</taxon>
    </lineage>
</organism>
<evidence type="ECO:0000313" key="1">
    <source>
        <dbReference type="EMBL" id="MBB6036374.1"/>
    </source>
</evidence>
<dbReference type="EMBL" id="JACHGT010000009">
    <property type="protein sequence ID" value="MBB6036374.1"/>
    <property type="molecule type" value="Genomic_DNA"/>
</dbReference>
<proteinExistence type="predicted"/>
<sequence length="114" mass="12731">MLKDALEQLSGWTGDTTGLTRTLPIDESQHADLTERIKVYADTLELRPSIRRDDGTTTVSVRNPDGVNANDVAFAARVEDAYRTIAHITDAEDATARASWRLTAWWQKRRSATS</sequence>
<evidence type="ECO:0000313" key="2">
    <source>
        <dbReference type="Proteomes" id="UP000548476"/>
    </source>
</evidence>
<dbReference type="AlphaFoldDB" id="A0A841FKI0"/>
<dbReference type="GO" id="GO:0008124">
    <property type="term" value="F:4-alpha-hydroxytetrahydrobiopterin dehydratase activity"/>
    <property type="evidence" value="ECO:0007669"/>
    <property type="project" value="InterPro"/>
</dbReference>